<dbReference type="Pfam" id="PF02777">
    <property type="entry name" value="Sod_Fe_C"/>
    <property type="match status" value="1"/>
</dbReference>
<evidence type="ECO:0000256" key="3">
    <source>
        <dbReference type="ARBA" id="ARBA00023002"/>
    </source>
</evidence>
<keyword evidence="2 6" id="KW-0479">Metal-binding</keyword>
<dbReference type="SUPFAM" id="SSF54719">
    <property type="entry name" value="Fe,Mn superoxide dismutase (SOD), C-terminal domain"/>
    <property type="match status" value="1"/>
</dbReference>
<name>A0A841HTF3_9GAMM</name>
<dbReference type="SUPFAM" id="SSF46609">
    <property type="entry name" value="Fe,Mn superoxide dismutase (SOD), N-terminal domain"/>
    <property type="match status" value="1"/>
</dbReference>
<dbReference type="RefSeq" id="WP_184334666.1">
    <property type="nucleotide sequence ID" value="NZ_JACHHZ010000005.1"/>
</dbReference>
<dbReference type="PRINTS" id="PR01703">
    <property type="entry name" value="MNSODISMTASE"/>
</dbReference>
<organism evidence="10 11">
    <name type="scientific">Povalibacter uvarum</name>
    <dbReference type="NCBI Taxonomy" id="732238"/>
    <lineage>
        <taxon>Bacteria</taxon>
        <taxon>Pseudomonadati</taxon>
        <taxon>Pseudomonadota</taxon>
        <taxon>Gammaproteobacteria</taxon>
        <taxon>Steroidobacterales</taxon>
        <taxon>Steroidobacteraceae</taxon>
        <taxon>Povalibacter</taxon>
    </lineage>
</organism>
<reference evidence="10 11" key="1">
    <citation type="submission" date="2020-08" db="EMBL/GenBank/DDBJ databases">
        <title>Genomic Encyclopedia of Type Strains, Phase IV (KMG-IV): sequencing the most valuable type-strain genomes for metagenomic binning, comparative biology and taxonomic classification.</title>
        <authorList>
            <person name="Goeker M."/>
        </authorList>
    </citation>
    <scope>NUCLEOTIDE SEQUENCE [LARGE SCALE GENOMIC DNA]</scope>
    <source>
        <strain evidence="10 11">DSM 26723</strain>
    </source>
</reference>
<dbReference type="InterPro" id="IPR019833">
    <property type="entry name" value="Mn/Fe_SOD_BS"/>
</dbReference>
<comment type="caution">
    <text evidence="10">The sequence shown here is derived from an EMBL/GenBank/DDBJ whole genome shotgun (WGS) entry which is preliminary data.</text>
</comment>
<comment type="similarity">
    <text evidence="1 7">Belongs to the iron/manganese superoxide dismutase family.</text>
</comment>
<evidence type="ECO:0000256" key="5">
    <source>
        <dbReference type="ARBA" id="ARBA00049204"/>
    </source>
</evidence>
<evidence type="ECO:0000256" key="7">
    <source>
        <dbReference type="RuleBase" id="RU000414"/>
    </source>
</evidence>
<evidence type="ECO:0000256" key="2">
    <source>
        <dbReference type="ARBA" id="ARBA00022723"/>
    </source>
</evidence>
<dbReference type="PANTHER" id="PTHR42769:SF3">
    <property type="entry name" value="SUPEROXIDE DISMUTASE [FE] 2, CHLOROPLASTIC"/>
    <property type="match status" value="1"/>
</dbReference>
<protein>
    <recommendedName>
        <fullName evidence="7">Superoxide dismutase</fullName>
        <ecNumber evidence="7">1.15.1.1</ecNumber>
    </recommendedName>
</protein>
<dbReference type="EMBL" id="JACHHZ010000005">
    <property type="protein sequence ID" value="MBB6095272.1"/>
    <property type="molecule type" value="Genomic_DNA"/>
</dbReference>
<comment type="function">
    <text evidence="7">Destroys radicals which are normally produced within the cells and which are toxic to biological systems.</text>
</comment>
<dbReference type="PIRSF" id="PIRSF000349">
    <property type="entry name" value="SODismutase"/>
    <property type="match status" value="1"/>
</dbReference>
<dbReference type="AlphaFoldDB" id="A0A841HTF3"/>
<dbReference type="InterPro" id="IPR019832">
    <property type="entry name" value="Mn/Fe_SOD_C"/>
</dbReference>
<feature type="binding site" evidence="6">
    <location>
        <position position="80"/>
    </location>
    <ligand>
        <name>Mn(2+)</name>
        <dbReference type="ChEBI" id="CHEBI:29035"/>
    </ligand>
</feature>
<evidence type="ECO:0000256" key="4">
    <source>
        <dbReference type="ARBA" id="ARBA00023004"/>
    </source>
</evidence>
<feature type="domain" description="Manganese/iron superoxide dismutase C-terminal" evidence="9">
    <location>
        <begin position="98"/>
        <end position="196"/>
    </location>
</feature>
<feature type="binding site" evidence="6">
    <location>
        <position position="27"/>
    </location>
    <ligand>
        <name>Mn(2+)</name>
        <dbReference type="ChEBI" id="CHEBI:29035"/>
    </ligand>
</feature>
<evidence type="ECO:0000313" key="11">
    <source>
        <dbReference type="Proteomes" id="UP000588068"/>
    </source>
</evidence>
<evidence type="ECO:0000259" key="9">
    <source>
        <dbReference type="Pfam" id="PF02777"/>
    </source>
</evidence>
<dbReference type="Proteomes" id="UP000588068">
    <property type="component" value="Unassembled WGS sequence"/>
</dbReference>
<dbReference type="InterPro" id="IPR036314">
    <property type="entry name" value="SOD_C_sf"/>
</dbReference>
<dbReference type="Pfam" id="PF00081">
    <property type="entry name" value="Sod_Fe_N"/>
    <property type="match status" value="1"/>
</dbReference>
<dbReference type="Gene3D" id="3.55.40.20">
    <property type="entry name" value="Iron/manganese superoxide dismutase, C-terminal domain"/>
    <property type="match status" value="1"/>
</dbReference>
<dbReference type="FunFam" id="1.10.287.990:FF:000002">
    <property type="entry name" value="Superoxide dismutase"/>
    <property type="match status" value="1"/>
</dbReference>
<comment type="catalytic activity">
    <reaction evidence="5 7">
        <text>2 superoxide + 2 H(+) = H2O2 + O2</text>
        <dbReference type="Rhea" id="RHEA:20696"/>
        <dbReference type="ChEBI" id="CHEBI:15378"/>
        <dbReference type="ChEBI" id="CHEBI:15379"/>
        <dbReference type="ChEBI" id="CHEBI:16240"/>
        <dbReference type="ChEBI" id="CHEBI:18421"/>
        <dbReference type="EC" id="1.15.1.1"/>
    </reaction>
</comment>
<keyword evidence="11" id="KW-1185">Reference proteome</keyword>
<keyword evidence="4" id="KW-0408">Iron</keyword>
<evidence type="ECO:0000259" key="8">
    <source>
        <dbReference type="Pfam" id="PF00081"/>
    </source>
</evidence>
<dbReference type="GO" id="GO:0046872">
    <property type="term" value="F:metal ion binding"/>
    <property type="evidence" value="ECO:0007669"/>
    <property type="project" value="UniProtKB-KW"/>
</dbReference>
<dbReference type="PROSITE" id="PS00088">
    <property type="entry name" value="SOD_MN"/>
    <property type="match status" value="1"/>
</dbReference>
<evidence type="ECO:0000256" key="6">
    <source>
        <dbReference type="PIRSR" id="PIRSR000349-1"/>
    </source>
</evidence>
<dbReference type="InterPro" id="IPR036324">
    <property type="entry name" value="Mn/Fe_SOD_N_sf"/>
</dbReference>
<feature type="binding site" evidence="6">
    <location>
        <position position="162"/>
    </location>
    <ligand>
        <name>Mn(2+)</name>
        <dbReference type="ChEBI" id="CHEBI:29035"/>
    </ligand>
</feature>
<dbReference type="InterPro" id="IPR001189">
    <property type="entry name" value="Mn/Fe_SOD"/>
</dbReference>
<proteinExistence type="inferred from homology"/>
<evidence type="ECO:0000256" key="1">
    <source>
        <dbReference type="ARBA" id="ARBA00008714"/>
    </source>
</evidence>
<dbReference type="GO" id="GO:0004784">
    <property type="term" value="F:superoxide dismutase activity"/>
    <property type="evidence" value="ECO:0007669"/>
    <property type="project" value="UniProtKB-EC"/>
</dbReference>
<feature type="domain" description="Manganese/iron superoxide dismutase N-terminal" evidence="8">
    <location>
        <begin position="3"/>
        <end position="87"/>
    </location>
</feature>
<dbReference type="InterPro" id="IPR019831">
    <property type="entry name" value="Mn/Fe_SOD_N"/>
</dbReference>
<evidence type="ECO:0000313" key="10">
    <source>
        <dbReference type="EMBL" id="MBB6095272.1"/>
    </source>
</evidence>
<keyword evidence="3 7" id="KW-0560">Oxidoreductase</keyword>
<sequence>MAFTLKPLPFAKDSLGPTMSAQTLEHHHGKHHAAYVKKLNELIAGTQHENKDLESIIRATAGAEGRDKKIFNNAAQTWNHDFFWDSLAANGGGTPPEPVLKRIEASFSSLENFRDKFVDAAVNQFGSGWAWLVVSDGRLDIVTTHDADNPLTSGSHALWTCDVWEHAYYLDYQQERAKFAKAVVENLANWQFVSKRLVESDK</sequence>
<gene>
    <name evidence="10" type="ORF">HNQ60_004162</name>
</gene>
<dbReference type="EC" id="1.15.1.1" evidence="7"/>
<dbReference type="PANTHER" id="PTHR42769">
    <property type="entry name" value="SUPEROXIDE DISMUTASE"/>
    <property type="match status" value="1"/>
</dbReference>
<feature type="binding site" evidence="6">
    <location>
        <position position="166"/>
    </location>
    <ligand>
        <name>Mn(2+)</name>
        <dbReference type="ChEBI" id="CHEBI:29035"/>
    </ligand>
</feature>
<accession>A0A841HTF3</accession>
<dbReference type="Gene3D" id="1.10.287.990">
    <property type="entry name" value="Fe,Mn superoxide dismutase (SOD) domain"/>
    <property type="match status" value="1"/>
</dbReference>